<protein>
    <submittedName>
        <fullName evidence="1">Uncharacterized protein</fullName>
    </submittedName>
</protein>
<proteinExistence type="predicted"/>
<reference evidence="2" key="1">
    <citation type="journal article" date="2013" name="Nature">
        <title>Pan genome of the phytoplankton Emiliania underpins its global distribution.</title>
        <authorList>
            <person name="Read B.A."/>
            <person name="Kegel J."/>
            <person name="Klute M.J."/>
            <person name="Kuo A."/>
            <person name="Lefebvre S.C."/>
            <person name="Maumus F."/>
            <person name="Mayer C."/>
            <person name="Miller J."/>
            <person name="Monier A."/>
            <person name="Salamov A."/>
            <person name="Young J."/>
            <person name="Aguilar M."/>
            <person name="Claverie J.M."/>
            <person name="Frickenhaus S."/>
            <person name="Gonzalez K."/>
            <person name="Herman E.K."/>
            <person name="Lin Y.C."/>
            <person name="Napier J."/>
            <person name="Ogata H."/>
            <person name="Sarno A.F."/>
            <person name="Shmutz J."/>
            <person name="Schroeder D."/>
            <person name="de Vargas C."/>
            <person name="Verret F."/>
            <person name="von Dassow P."/>
            <person name="Valentin K."/>
            <person name="Van de Peer Y."/>
            <person name="Wheeler G."/>
            <person name="Dacks J.B."/>
            <person name="Delwiche C.F."/>
            <person name="Dyhrman S.T."/>
            <person name="Glockner G."/>
            <person name="John U."/>
            <person name="Richards T."/>
            <person name="Worden A.Z."/>
            <person name="Zhang X."/>
            <person name="Grigoriev I.V."/>
            <person name="Allen A.E."/>
            <person name="Bidle K."/>
            <person name="Borodovsky M."/>
            <person name="Bowler C."/>
            <person name="Brownlee C."/>
            <person name="Cock J.M."/>
            <person name="Elias M."/>
            <person name="Gladyshev V.N."/>
            <person name="Groth M."/>
            <person name="Guda C."/>
            <person name="Hadaegh A."/>
            <person name="Iglesias-Rodriguez M.D."/>
            <person name="Jenkins J."/>
            <person name="Jones B.M."/>
            <person name="Lawson T."/>
            <person name="Leese F."/>
            <person name="Lindquist E."/>
            <person name="Lobanov A."/>
            <person name="Lomsadze A."/>
            <person name="Malik S.B."/>
            <person name="Marsh M.E."/>
            <person name="Mackinder L."/>
            <person name="Mock T."/>
            <person name="Mueller-Roeber B."/>
            <person name="Pagarete A."/>
            <person name="Parker M."/>
            <person name="Probert I."/>
            <person name="Quesneville H."/>
            <person name="Raines C."/>
            <person name="Rensing S.A."/>
            <person name="Riano-Pachon D.M."/>
            <person name="Richier S."/>
            <person name="Rokitta S."/>
            <person name="Shiraiwa Y."/>
            <person name="Soanes D.M."/>
            <person name="van der Giezen M."/>
            <person name="Wahlund T.M."/>
            <person name="Williams B."/>
            <person name="Wilson W."/>
            <person name="Wolfe G."/>
            <person name="Wurch L.L."/>
        </authorList>
    </citation>
    <scope>NUCLEOTIDE SEQUENCE</scope>
</reference>
<sequence length="138" mass="15446">MIALENKVTMDDLSAAADHVLASFDEGLSEQTQRAMAGARVTACDDRAHADRSSEHAILRFSALRADECRRWVADATDNELTSVTSGMRELHGAWMAGEARSINLELNKQQHAEEEARGITRRRLTLLACESDFRCWR</sequence>
<keyword evidence="2" id="KW-1185">Reference proteome</keyword>
<accession>A0A0D3KSG8</accession>
<evidence type="ECO:0000313" key="1">
    <source>
        <dbReference type="EnsemblProtists" id="EOD38703"/>
    </source>
</evidence>
<dbReference type="HOGENOM" id="CLU_1859004_0_0_1"/>
<dbReference type="EnsemblProtists" id="EOD38703">
    <property type="protein sequence ID" value="EOD38703"/>
    <property type="gene ID" value="EMIHUDRAFT_251696"/>
</dbReference>
<dbReference type="GeneID" id="17283974"/>
<evidence type="ECO:0000313" key="2">
    <source>
        <dbReference type="Proteomes" id="UP000013827"/>
    </source>
</evidence>
<name>A0A0D3KSG8_EMIH1</name>
<dbReference type="AlphaFoldDB" id="A0A0D3KSG8"/>
<reference evidence="1" key="2">
    <citation type="submission" date="2024-10" db="UniProtKB">
        <authorList>
            <consortium name="EnsemblProtists"/>
        </authorList>
    </citation>
    <scope>IDENTIFICATION</scope>
</reference>
<dbReference type="RefSeq" id="XP_005791132.1">
    <property type="nucleotide sequence ID" value="XM_005791075.1"/>
</dbReference>
<dbReference type="Proteomes" id="UP000013827">
    <property type="component" value="Unassembled WGS sequence"/>
</dbReference>
<dbReference type="PaxDb" id="2903-EOD38703"/>
<dbReference type="KEGG" id="ehx:EMIHUDRAFT_251696"/>
<organism evidence="1 2">
    <name type="scientific">Emiliania huxleyi (strain CCMP1516)</name>
    <dbReference type="NCBI Taxonomy" id="280463"/>
    <lineage>
        <taxon>Eukaryota</taxon>
        <taxon>Haptista</taxon>
        <taxon>Haptophyta</taxon>
        <taxon>Prymnesiophyceae</taxon>
        <taxon>Isochrysidales</taxon>
        <taxon>Noelaerhabdaceae</taxon>
        <taxon>Emiliania</taxon>
    </lineage>
</organism>